<dbReference type="FunCoup" id="I7M7N6">
    <property type="interactions" value="12"/>
</dbReference>
<evidence type="ECO:0000313" key="7">
    <source>
        <dbReference type="EMBL" id="EAR94987.1"/>
    </source>
</evidence>
<keyword evidence="5" id="KW-0732">Signal</keyword>
<dbReference type="InterPro" id="IPR001579">
    <property type="entry name" value="Glyco_hydro_18_chit_AS"/>
</dbReference>
<dbReference type="InterPro" id="IPR017853">
    <property type="entry name" value="GH"/>
</dbReference>
<evidence type="ECO:0000256" key="1">
    <source>
        <dbReference type="ARBA" id="ARBA00022801"/>
    </source>
</evidence>
<dbReference type="Pfam" id="PF00704">
    <property type="entry name" value="Glyco_hydro_18"/>
    <property type="match status" value="1"/>
</dbReference>
<dbReference type="PROSITE" id="PS01095">
    <property type="entry name" value="GH18_1"/>
    <property type="match status" value="1"/>
</dbReference>
<dbReference type="HOGENOM" id="CLU_050410_1_0_1"/>
<dbReference type="Gene3D" id="3.20.20.80">
    <property type="entry name" value="Glycosidases"/>
    <property type="match status" value="1"/>
</dbReference>
<evidence type="ECO:0000256" key="2">
    <source>
        <dbReference type="ARBA" id="ARBA00023295"/>
    </source>
</evidence>
<dbReference type="GO" id="GO:0005975">
    <property type="term" value="P:carbohydrate metabolic process"/>
    <property type="evidence" value="ECO:0007669"/>
    <property type="project" value="InterPro"/>
</dbReference>
<dbReference type="EMBL" id="GG662708">
    <property type="protein sequence ID" value="EAR94987.1"/>
    <property type="molecule type" value="Genomic_DNA"/>
</dbReference>
<feature type="chain" id="PRO_5003712288" evidence="5">
    <location>
        <begin position="19"/>
        <end position="338"/>
    </location>
</feature>
<feature type="signal peptide" evidence="5">
    <location>
        <begin position="1"/>
        <end position="18"/>
    </location>
</feature>
<dbReference type="OrthoDB" id="3012298at2759"/>
<keyword evidence="1 3" id="KW-0378">Hydrolase</keyword>
<organism evidence="7 8">
    <name type="scientific">Tetrahymena thermophila (strain SB210)</name>
    <dbReference type="NCBI Taxonomy" id="312017"/>
    <lineage>
        <taxon>Eukaryota</taxon>
        <taxon>Sar</taxon>
        <taxon>Alveolata</taxon>
        <taxon>Ciliophora</taxon>
        <taxon>Intramacronucleata</taxon>
        <taxon>Oligohymenophorea</taxon>
        <taxon>Hymenostomatida</taxon>
        <taxon>Tetrahymenina</taxon>
        <taxon>Tetrahymenidae</taxon>
        <taxon>Tetrahymena</taxon>
    </lineage>
</organism>
<dbReference type="Proteomes" id="UP000009168">
    <property type="component" value="Unassembled WGS sequence"/>
</dbReference>
<evidence type="ECO:0000256" key="4">
    <source>
        <dbReference type="RuleBase" id="RU004453"/>
    </source>
</evidence>
<keyword evidence="2 3" id="KW-0326">Glycosidase</keyword>
<keyword evidence="8" id="KW-1185">Reference proteome</keyword>
<evidence type="ECO:0000256" key="3">
    <source>
        <dbReference type="RuleBase" id="RU000489"/>
    </source>
</evidence>
<protein>
    <submittedName>
        <fullName evidence="7">Glycoside hydrolase family 18 protein</fullName>
    </submittedName>
</protein>
<evidence type="ECO:0000313" key="8">
    <source>
        <dbReference type="Proteomes" id="UP000009168"/>
    </source>
</evidence>
<dbReference type="SUPFAM" id="SSF51445">
    <property type="entry name" value="(Trans)glycosidases"/>
    <property type="match status" value="1"/>
</dbReference>
<dbReference type="eggNOG" id="ENOG502S1JC">
    <property type="taxonomic scope" value="Eukaryota"/>
</dbReference>
<dbReference type="OMA" id="YSDAWVS"/>
<dbReference type="GeneID" id="7842894"/>
<evidence type="ECO:0000259" key="6">
    <source>
        <dbReference type="Pfam" id="PF00704"/>
    </source>
</evidence>
<dbReference type="CDD" id="cd00598">
    <property type="entry name" value="GH18_chitinase-like"/>
    <property type="match status" value="1"/>
</dbReference>
<dbReference type="KEGG" id="tet:TTHERM_00515220"/>
<dbReference type="InterPro" id="IPR001223">
    <property type="entry name" value="Glyco_hydro18_cat"/>
</dbReference>
<sequence length="338" mass="38205">MNSKSILLLCMLVLPILCNSFLSHERRHHHTNYHGASKNFKKIAYVNGISNWYGPGILDSFGINSPCYDIIILCFWMPSYVSDALGIWQNIHSNIGSNDFGSTNAEVQKYILDQFHKNGKQLFISAFGATGNPSGDPVQVAEQLAEFINQNPYIDGVDIDYEDNDAVMKGPGADYIIAFQKALSEKVHNKNIIFTHAPQAPYFSRTVYKDKGYYQVEKEIGHLIAWYNVQFYNQVEDTYDTYETLFIESPEPFVETAYKQIIDLAGVPLHKLVLGKPATPADASNTGYINPTSLGKICTEAREKLGYELPGFFIWQYKNDAKCEFADAFLKSYFPAVY</sequence>
<proteinExistence type="inferred from homology"/>
<dbReference type="AlphaFoldDB" id="I7M7N6"/>
<evidence type="ECO:0000256" key="5">
    <source>
        <dbReference type="SAM" id="SignalP"/>
    </source>
</evidence>
<dbReference type="RefSeq" id="XP_001015232.1">
    <property type="nucleotide sequence ID" value="XM_001015232.1"/>
</dbReference>
<dbReference type="GO" id="GO:0004553">
    <property type="term" value="F:hydrolase activity, hydrolyzing O-glycosyl compounds"/>
    <property type="evidence" value="ECO:0007669"/>
    <property type="project" value="InterPro"/>
</dbReference>
<name>I7M7N6_TETTS</name>
<accession>I7M7N6</accession>
<reference evidence="8" key="1">
    <citation type="journal article" date="2006" name="PLoS Biol.">
        <title>Macronuclear genome sequence of the ciliate Tetrahymena thermophila, a model eukaryote.</title>
        <authorList>
            <person name="Eisen J.A."/>
            <person name="Coyne R.S."/>
            <person name="Wu M."/>
            <person name="Wu D."/>
            <person name="Thiagarajan M."/>
            <person name="Wortman J.R."/>
            <person name="Badger J.H."/>
            <person name="Ren Q."/>
            <person name="Amedeo P."/>
            <person name="Jones K.M."/>
            <person name="Tallon L.J."/>
            <person name="Delcher A.L."/>
            <person name="Salzberg S.L."/>
            <person name="Silva J.C."/>
            <person name="Haas B.J."/>
            <person name="Majoros W.H."/>
            <person name="Farzad M."/>
            <person name="Carlton J.M."/>
            <person name="Smith R.K. Jr."/>
            <person name="Garg J."/>
            <person name="Pearlman R.E."/>
            <person name="Karrer K.M."/>
            <person name="Sun L."/>
            <person name="Manning G."/>
            <person name="Elde N.C."/>
            <person name="Turkewitz A.P."/>
            <person name="Asai D.J."/>
            <person name="Wilkes D.E."/>
            <person name="Wang Y."/>
            <person name="Cai H."/>
            <person name="Collins K."/>
            <person name="Stewart B.A."/>
            <person name="Lee S.R."/>
            <person name="Wilamowska K."/>
            <person name="Weinberg Z."/>
            <person name="Ruzzo W.L."/>
            <person name="Wloga D."/>
            <person name="Gaertig J."/>
            <person name="Frankel J."/>
            <person name="Tsao C.-C."/>
            <person name="Gorovsky M.A."/>
            <person name="Keeling P.J."/>
            <person name="Waller R.F."/>
            <person name="Patron N.J."/>
            <person name="Cherry J.M."/>
            <person name="Stover N.A."/>
            <person name="Krieger C.J."/>
            <person name="del Toro C."/>
            <person name="Ryder H.F."/>
            <person name="Williamson S.C."/>
            <person name="Barbeau R.A."/>
            <person name="Hamilton E.P."/>
            <person name="Orias E."/>
        </authorList>
    </citation>
    <scope>NUCLEOTIDE SEQUENCE [LARGE SCALE GENOMIC DNA]</scope>
    <source>
        <strain evidence="8">SB210</strain>
    </source>
</reference>
<dbReference type="InParanoid" id="I7M7N6"/>
<gene>
    <name evidence="7" type="ORF">TTHERM_00515220</name>
</gene>
<feature type="domain" description="GH18" evidence="6">
    <location>
        <begin position="139"/>
        <end position="283"/>
    </location>
</feature>
<comment type="similarity">
    <text evidence="4">Belongs to the glycosyl hydrolase 18 family.</text>
</comment>